<protein>
    <recommendedName>
        <fullName evidence="7">GtrA/DPMS transmembrane domain-containing protein</fullName>
    </recommendedName>
</protein>
<organism evidence="8 9">
    <name type="scientific">Lutibaculum baratangense AMV1</name>
    <dbReference type="NCBI Taxonomy" id="631454"/>
    <lineage>
        <taxon>Bacteria</taxon>
        <taxon>Pseudomonadati</taxon>
        <taxon>Pseudomonadota</taxon>
        <taxon>Alphaproteobacteria</taxon>
        <taxon>Hyphomicrobiales</taxon>
        <taxon>Tepidamorphaceae</taxon>
        <taxon>Lutibaculum</taxon>
    </lineage>
</organism>
<evidence type="ECO:0000256" key="6">
    <source>
        <dbReference type="SAM" id="Phobius"/>
    </source>
</evidence>
<proteinExistence type="inferred from homology"/>
<accession>V4TI77</accession>
<dbReference type="GO" id="GO:0005886">
    <property type="term" value="C:plasma membrane"/>
    <property type="evidence" value="ECO:0007669"/>
    <property type="project" value="TreeGrafter"/>
</dbReference>
<gene>
    <name evidence="8" type="ORF">N177_1541</name>
</gene>
<dbReference type="Proteomes" id="UP000017819">
    <property type="component" value="Unassembled WGS sequence"/>
</dbReference>
<keyword evidence="5 6" id="KW-0472">Membrane</keyword>
<dbReference type="PANTHER" id="PTHR38459">
    <property type="entry name" value="PROPHAGE BACTOPRENOL-LINKED GLUCOSE TRANSLOCASE HOMOLOG"/>
    <property type="match status" value="1"/>
</dbReference>
<evidence type="ECO:0000256" key="4">
    <source>
        <dbReference type="ARBA" id="ARBA00022989"/>
    </source>
</evidence>
<sequence length="125" mass="13783">MSIGPQFMRFCLVGGVAFVVDVVVLLALRELGWPLVAARTVSIWAAMSVAWFLNRRMTFKSDDPRRFHEYLRTMTANGIGAVTNLLVFTAALALWPDVGTIGAFMAGSLVALAVNFLGNRRFAFR</sequence>
<evidence type="ECO:0000256" key="1">
    <source>
        <dbReference type="ARBA" id="ARBA00004141"/>
    </source>
</evidence>
<evidence type="ECO:0000313" key="8">
    <source>
        <dbReference type="EMBL" id="ESR25708.1"/>
    </source>
</evidence>
<dbReference type="InterPro" id="IPR051401">
    <property type="entry name" value="GtrA_CellWall_Glycosyl"/>
</dbReference>
<dbReference type="AlphaFoldDB" id="V4TI77"/>
<name>V4TI77_9HYPH</name>
<feature type="transmembrane region" description="Helical" evidence="6">
    <location>
        <begin position="33"/>
        <end position="53"/>
    </location>
</feature>
<feature type="domain" description="GtrA/DPMS transmembrane" evidence="7">
    <location>
        <begin position="9"/>
        <end position="124"/>
    </location>
</feature>
<dbReference type="eggNOG" id="COG2246">
    <property type="taxonomic scope" value="Bacteria"/>
</dbReference>
<evidence type="ECO:0000313" key="9">
    <source>
        <dbReference type="Proteomes" id="UP000017819"/>
    </source>
</evidence>
<evidence type="ECO:0000256" key="2">
    <source>
        <dbReference type="ARBA" id="ARBA00009399"/>
    </source>
</evidence>
<keyword evidence="4 6" id="KW-1133">Transmembrane helix</keyword>
<dbReference type="GO" id="GO:0000271">
    <property type="term" value="P:polysaccharide biosynthetic process"/>
    <property type="evidence" value="ECO:0007669"/>
    <property type="project" value="InterPro"/>
</dbReference>
<evidence type="ECO:0000259" key="7">
    <source>
        <dbReference type="Pfam" id="PF04138"/>
    </source>
</evidence>
<dbReference type="OrthoDB" id="7360864at2"/>
<feature type="transmembrane region" description="Helical" evidence="6">
    <location>
        <begin position="7"/>
        <end position="27"/>
    </location>
</feature>
<keyword evidence="9" id="KW-1185">Reference proteome</keyword>
<dbReference type="InterPro" id="IPR007267">
    <property type="entry name" value="GtrA_DPMS_TM"/>
</dbReference>
<reference evidence="8 9" key="1">
    <citation type="journal article" date="2014" name="Genome Announc.">
        <title>Draft Genome Sequence of Lutibaculum baratangense Strain AMV1T, Isolated from a Mud Volcano in Andamans, India.</title>
        <authorList>
            <person name="Singh A."/>
            <person name="Sreenivas A."/>
            <person name="Sathyanarayana Reddy G."/>
            <person name="Pinnaka A.K."/>
            <person name="Shivaji S."/>
        </authorList>
    </citation>
    <scope>NUCLEOTIDE SEQUENCE [LARGE SCALE GENOMIC DNA]</scope>
    <source>
        <strain evidence="8 9">AMV1</strain>
    </source>
</reference>
<comment type="subcellular location">
    <subcellularLocation>
        <location evidence="1">Membrane</location>
        <topology evidence="1">Multi-pass membrane protein</topology>
    </subcellularLocation>
</comment>
<evidence type="ECO:0000256" key="3">
    <source>
        <dbReference type="ARBA" id="ARBA00022692"/>
    </source>
</evidence>
<dbReference type="RefSeq" id="WP_023431683.1">
    <property type="nucleotide sequence ID" value="NZ_AWXZ01000018.1"/>
</dbReference>
<dbReference type="PANTHER" id="PTHR38459:SF1">
    <property type="entry name" value="PROPHAGE BACTOPRENOL-LINKED GLUCOSE TRANSLOCASE HOMOLOG"/>
    <property type="match status" value="1"/>
</dbReference>
<evidence type="ECO:0000256" key="5">
    <source>
        <dbReference type="ARBA" id="ARBA00023136"/>
    </source>
</evidence>
<dbReference type="STRING" id="631454.N177_1541"/>
<feature type="transmembrane region" description="Helical" evidence="6">
    <location>
        <begin position="74"/>
        <end position="95"/>
    </location>
</feature>
<dbReference type="Pfam" id="PF04138">
    <property type="entry name" value="GtrA_DPMS_TM"/>
    <property type="match status" value="1"/>
</dbReference>
<feature type="transmembrane region" description="Helical" evidence="6">
    <location>
        <begin position="101"/>
        <end position="118"/>
    </location>
</feature>
<dbReference type="EMBL" id="AWXZ01000018">
    <property type="protein sequence ID" value="ESR25708.1"/>
    <property type="molecule type" value="Genomic_DNA"/>
</dbReference>
<comment type="similarity">
    <text evidence="2">Belongs to the GtrA family.</text>
</comment>
<comment type="caution">
    <text evidence="8">The sequence shown here is derived from an EMBL/GenBank/DDBJ whole genome shotgun (WGS) entry which is preliminary data.</text>
</comment>
<keyword evidence="3 6" id="KW-0812">Transmembrane</keyword>